<dbReference type="GeneID" id="31359985"/>
<dbReference type="InterPro" id="IPR050868">
    <property type="entry name" value="ELMO_domain-containing"/>
</dbReference>
<feature type="compositionally biased region" description="Basic and acidic residues" evidence="1">
    <location>
        <begin position="407"/>
        <end position="432"/>
    </location>
</feature>
<protein>
    <submittedName>
        <fullName evidence="3">Ankyrin repeat-containing protein</fullName>
    </submittedName>
</protein>
<dbReference type="PANTHER" id="PTHR12771">
    <property type="entry name" value="ENGULFMENT AND CELL MOTILITY"/>
    <property type="match status" value="1"/>
</dbReference>
<feature type="compositionally biased region" description="Polar residues" evidence="1">
    <location>
        <begin position="343"/>
        <end position="356"/>
    </location>
</feature>
<evidence type="ECO:0000256" key="1">
    <source>
        <dbReference type="SAM" id="MobiDB-lite"/>
    </source>
</evidence>
<evidence type="ECO:0000259" key="2">
    <source>
        <dbReference type="PROSITE" id="PS51335"/>
    </source>
</evidence>
<dbReference type="Proteomes" id="UP000001396">
    <property type="component" value="Unassembled WGS sequence"/>
</dbReference>
<accession>D3B7R0</accession>
<feature type="compositionally biased region" description="Basic and acidic residues" evidence="1">
    <location>
        <begin position="456"/>
        <end position="469"/>
    </location>
</feature>
<evidence type="ECO:0000313" key="3">
    <source>
        <dbReference type="EMBL" id="EFA82803.1"/>
    </source>
</evidence>
<dbReference type="PROSITE" id="PS51335">
    <property type="entry name" value="ELMO"/>
    <property type="match status" value="1"/>
</dbReference>
<organism evidence="3 4">
    <name type="scientific">Heterostelium pallidum (strain ATCC 26659 / Pp 5 / PN500)</name>
    <name type="common">Cellular slime mold</name>
    <name type="synonym">Polysphondylium pallidum</name>
    <dbReference type="NCBI Taxonomy" id="670386"/>
    <lineage>
        <taxon>Eukaryota</taxon>
        <taxon>Amoebozoa</taxon>
        <taxon>Evosea</taxon>
        <taxon>Eumycetozoa</taxon>
        <taxon>Dictyostelia</taxon>
        <taxon>Acytosteliales</taxon>
        <taxon>Acytosteliaceae</taxon>
        <taxon>Heterostelium</taxon>
    </lineage>
</organism>
<feature type="domain" description="ELMO" evidence="2">
    <location>
        <begin position="148"/>
        <end position="311"/>
    </location>
</feature>
<dbReference type="GO" id="GO:0048870">
    <property type="term" value="P:cell motility"/>
    <property type="evidence" value="ECO:0007669"/>
    <property type="project" value="TreeGrafter"/>
</dbReference>
<proteinExistence type="predicted"/>
<dbReference type="InterPro" id="IPR006816">
    <property type="entry name" value="ELMO_dom"/>
</dbReference>
<dbReference type="InterPro" id="IPR011989">
    <property type="entry name" value="ARM-like"/>
</dbReference>
<dbReference type="GO" id="GO:0007015">
    <property type="term" value="P:actin filament organization"/>
    <property type="evidence" value="ECO:0007669"/>
    <property type="project" value="TreeGrafter"/>
</dbReference>
<dbReference type="Pfam" id="PF04727">
    <property type="entry name" value="ELMO_CED12"/>
    <property type="match status" value="1"/>
</dbReference>
<feature type="compositionally biased region" description="Polar residues" evidence="1">
    <location>
        <begin position="369"/>
        <end position="389"/>
    </location>
</feature>
<sequence length="482" mass="55472">MDISGNTLSFALSVFEIAISNPEFQIELLSIKIIEKIITLLDHQLYSINISNPLKIALKLTQSKEGYKITDVNTQTFSLSLINNMIAYSENVSEFLDEIEEYSLSNILKKQLNTTDVHFKKQIYRLQNLKLQEFIRDCSTQYNKDDPNHERMLQKLWDIMFVGEAFQPVDERWKSIGFQGKDPSTDFRGMGIAGLKHLLYLANNHLDTFRTITQHQTNLQSNPITSDRYYPVAVCGIHITSMLLELMKPPPNIKENEENILPIIFDHKYSVAEIYCITLDIFEMVWEEAAARYMDFERVKTVLKSQISETISKATTIMGFRTSNTGRKKLVDYKKLVNETYKKNGSGTRQSKSFNSGYDAETSRKSNDHTTGNPIFSRSTDSQHELLTSPQPPKHPGNDTDQLGMHNIDRSDHRVSDDPERNQRDTTRKEWIPSDSQSCLSTLDRRRFQQDTQAAARERCGNRHQDTRVHGHPAPLGSRQRV</sequence>
<comment type="caution">
    <text evidence="3">The sequence shown here is derived from an EMBL/GenBank/DDBJ whole genome shotgun (WGS) entry which is preliminary data.</text>
</comment>
<reference evidence="3 4" key="1">
    <citation type="journal article" date="2011" name="Genome Res.">
        <title>Phylogeny-wide analysis of social amoeba genomes highlights ancient origins for complex intercellular communication.</title>
        <authorList>
            <person name="Heidel A.J."/>
            <person name="Lawal H.M."/>
            <person name="Felder M."/>
            <person name="Schilde C."/>
            <person name="Helps N.R."/>
            <person name="Tunggal B."/>
            <person name="Rivero F."/>
            <person name="John U."/>
            <person name="Schleicher M."/>
            <person name="Eichinger L."/>
            <person name="Platzer M."/>
            <person name="Noegel A.A."/>
            <person name="Schaap P."/>
            <person name="Gloeckner G."/>
        </authorList>
    </citation>
    <scope>NUCLEOTIDE SEQUENCE [LARGE SCALE GENOMIC DNA]</scope>
    <source>
        <strain evidence="4">ATCC 26659 / Pp 5 / PN500</strain>
    </source>
</reference>
<dbReference type="PANTHER" id="PTHR12771:SF27">
    <property type="entry name" value="ANKYRIN REPEAT AND ELMO DOMAIN-CONTAINING PROTEIN D"/>
    <property type="match status" value="1"/>
</dbReference>
<dbReference type="EMBL" id="ADBJ01000018">
    <property type="protein sequence ID" value="EFA82803.1"/>
    <property type="molecule type" value="Genomic_DNA"/>
</dbReference>
<keyword evidence="4" id="KW-1185">Reference proteome</keyword>
<dbReference type="Gene3D" id="1.25.10.10">
    <property type="entry name" value="Leucine-rich Repeat Variant"/>
    <property type="match status" value="1"/>
</dbReference>
<dbReference type="GO" id="GO:0005886">
    <property type="term" value="C:plasma membrane"/>
    <property type="evidence" value="ECO:0007669"/>
    <property type="project" value="TreeGrafter"/>
</dbReference>
<name>D3B7R0_HETP5</name>
<evidence type="ECO:0000313" key="4">
    <source>
        <dbReference type="Proteomes" id="UP000001396"/>
    </source>
</evidence>
<dbReference type="InParanoid" id="D3B7R0"/>
<dbReference type="RefSeq" id="XP_020434920.1">
    <property type="nucleotide sequence ID" value="XM_020575400.1"/>
</dbReference>
<dbReference type="AlphaFoldDB" id="D3B7R0"/>
<gene>
    <name evidence="3" type="primary">elmoD</name>
    <name evidence="3" type="ORF">PPL_04498</name>
</gene>
<feature type="region of interest" description="Disordered" evidence="1">
    <location>
        <begin position="342"/>
        <end position="482"/>
    </location>
</feature>